<evidence type="ECO:0000313" key="1">
    <source>
        <dbReference type="EMBL" id="KAJ9103038.1"/>
    </source>
</evidence>
<organism evidence="1 2">
    <name type="scientific">Naganishia adeliensis</name>
    <dbReference type="NCBI Taxonomy" id="92952"/>
    <lineage>
        <taxon>Eukaryota</taxon>
        <taxon>Fungi</taxon>
        <taxon>Dikarya</taxon>
        <taxon>Basidiomycota</taxon>
        <taxon>Agaricomycotina</taxon>
        <taxon>Tremellomycetes</taxon>
        <taxon>Filobasidiales</taxon>
        <taxon>Filobasidiaceae</taxon>
        <taxon>Naganishia</taxon>
    </lineage>
</organism>
<protein>
    <submittedName>
        <fullName evidence="1">Uncharacterized protein</fullName>
    </submittedName>
</protein>
<dbReference type="Proteomes" id="UP001230649">
    <property type="component" value="Unassembled WGS sequence"/>
</dbReference>
<name>A0ACC2VV72_9TREE</name>
<evidence type="ECO:0000313" key="2">
    <source>
        <dbReference type="Proteomes" id="UP001230649"/>
    </source>
</evidence>
<gene>
    <name evidence="1" type="ORF">QFC20_004847</name>
</gene>
<reference evidence="1" key="1">
    <citation type="submission" date="2023-04" db="EMBL/GenBank/DDBJ databases">
        <title>Draft Genome sequencing of Naganishia species isolated from polar environments using Oxford Nanopore Technology.</title>
        <authorList>
            <person name="Leo P."/>
            <person name="Venkateswaran K."/>
        </authorList>
    </citation>
    <scope>NUCLEOTIDE SEQUENCE</scope>
    <source>
        <strain evidence="1">MNA-CCFEE 5262</strain>
    </source>
</reference>
<proteinExistence type="predicted"/>
<sequence>MIPFVSPLTTTQAHVTDEQRFKMVKEGDFCAKITIDNDKHALIDCYPPLSCTLAEDADPSAPDTLASHHVYWNWKVRPRKRAFLLGAFEPLKGDFVLGGEIAGNTRPETMLRINKLTLGLPQTS</sequence>
<accession>A0ACC2VV72</accession>
<dbReference type="EMBL" id="JASBWS010000060">
    <property type="protein sequence ID" value="KAJ9103038.1"/>
    <property type="molecule type" value="Genomic_DNA"/>
</dbReference>
<comment type="caution">
    <text evidence="1">The sequence shown here is derived from an EMBL/GenBank/DDBJ whole genome shotgun (WGS) entry which is preliminary data.</text>
</comment>
<keyword evidence="2" id="KW-1185">Reference proteome</keyword>